<dbReference type="Gene3D" id="3.30.1200.10">
    <property type="entry name" value="YggU-like"/>
    <property type="match status" value="1"/>
</dbReference>
<dbReference type="AlphaFoldDB" id="A0A2M7V972"/>
<accession>A0A2M7V972</accession>
<protein>
    <recommendedName>
        <fullName evidence="2">UPF0235 protein COX81_00910</fullName>
    </recommendedName>
</protein>
<dbReference type="NCBIfam" id="TIGR00251">
    <property type="entry name" value="DUF167 family protein"/>
    <property type="match status" value="1"/>
</dbReference>
<reference evidence="4" key="1">
    <citation type="submission" date="2017-09" db="EMBL/GenBank/DDBJ databases">
        <title>Depth-based differentiation of microbial function through sediment-hosted aquifers and enrichment of novel symbionts in the deep terrestrial subsurface.</title>
        <authorList>
            <person name="Probst A.J."/>
            <person name="Ladd B."/>
            <person name="Jarett J.K."/>
            <person name="Geller-Mcgrath D.E."/>
            <person name="Sieber C.M.K."/>
            <person name="Emerson J.B."/>
            <person name="Anantharaman K."/>
            <person name="Thomas B.C."/>
            <person name="Malmstrom R."/>
            <person name="Stieglmeier M."/>
            <person name="Klingl A."/>
            <person name="Woyke T."/>
            <person name="Ryan C.M."/>
            <person name="Banfield J.F."/>
        </authorList>
    </citation>
    <scope>NUCLEOTIDE SEQUENCE [LARGE SCALE GENOMIC DNA]</scope>
</reference>
<organism evidence="3 4">
    <name type="scientific">Candidatus Magasanikbacteria bacterium CG_4_10_14_0_2_um_filter_37_12</name>
    <dbReference type="NCBI Taxonomy" id="1974637"/>
    <lineage>
        <taxon>Bacteria</taxon>
        <taxon>Candidatus Magasanikiibacteriota</taxon>
    </lineage>
</organism>
<sequence length="74" mass="8096">MKIKIRVLPRSSQNSIVGTMADGTLKIKLTSAPVDGEANKQLLEILSKHFGVSKSKIKLVYGMASKNKIIEIID</sequence>
<evidence type="ECO:0000256" key="2">
    <source>
        <dbReference type="HAMAP-Rule" id="MF_00634"/>
    </source>
</evidence>
<dbReference type="PANTHER" id="PTHR13420:SF7">
    <property type="entry name" value="UPF0235 PROTEIN C15ORF40"/>
    <property type="match status" value="1"/>
</dbReference>
<gene>
    <name evidence="3" type="ORF">COX81_00910</name>
</gene>
<dbReference type="SMART" id="SM01152">
    <property type="entry name" value="DUF167"/>
    <property type="match status" value="1"/>
</dbReference>
<evidence type="ECO:0000313" key="4">
    <source>
        <dbReference type="Proteomes" id="UP000228568"/>
    </source>
</evidence>
<proteinExistence type="inferred from homology"/>
<evidence type="ECO:0000256" key="1">
    <source>
        <dbReference type="ARBA" id="ARBA00010364"/>
    </source>
</evidence>
<name>A0A2M7V972_9BACT</name>
<dbReference type="InterPro" id="IPR003746">
    <property type="entry name" value="DUF167"/>
</dbReference>
<dbReference type="InterPro" id="IPR036591">
    <property type="entry name" value="YggU-like_sf"/>
</dbReference>
<evidence type="ECO:0000313" key="3">
    <source>
        <dbReference type="EMBL" id="PIZ95375.1"/>
    </source>
</evidence>
<dbReference type="PANTHER" id="PTHR13420">
    <property type="entry name" value="UPF0235 PROTEIN C15ORF40"/>
    <property type="match status" value="1"/>
</dbReference>
<dbReference type="EMBL" id="PFPK01000013">
    <property type="protein sequence ID" value="PIZ95375.1"/>
    <property type="molecule type" value="Genomic_DNA"/>
</dbReference>
<comment type="similarity">
    <text evidence="1 2">Belongs to the UPF0235 family.</text>
</comment>
<dbReference type="HAMAP" id="MF_00634">
    <property type="entry name" value="UPF0235"/>
    <property type="match status" value="1"/>
</dbReference>
<dbReference type="Proteomes" id="UP000228568">
    <property type="component" value="Unassembled WGS sequence"/>
</dbReference>
<dbReference type="SUPFAM" id="SSF69786">
    <property type="entry name" value="YggU-like"/>
    <property type="match status" value="1"/>
</dbReference>
<comment type="caution">
    <text evidence="3">The sequence shown here is derived from an EMBL/GenBank/DDBJ whole genome shotgun (WGS) entry which is preliminary data.</text>
</comment>
<dbReference type="Pfam" id="PF02594">
    <property type="entry name" value="DUF167"/>
    <property type="match status" value="1"/>
</dbReference>
<dbReference type="GO" id="GO:0005737">
    <property type="term" value="C:cytoplasm"/>
    <property type="evidence" value="ECO:0007669"/>
    <property type="project" value="TreeGrafter"/>
</dbReference>